<sequence length="114" mass="12104">MIMALGAEALARARRLFAALAELEVRPMAGGAGLYSQGVLFGLICPRAQIFLRAEGVVARAMAAEGATRFAFTRDGAPRTLGYWSLPADSEDDPLAAARWARRAVELARAEALG</sequence>
<keyword evidence="3" id="KW-1185">Reference proteome</keyword>
<name>A0A1M7TG92_9RHOB</name>
<evidence type="ECO:0000313" key="3">
    <source>
        <dbReference type="Proteomes" id="UP000184066"/>
    </source>
</evidence>
<dbReference type="OrthoDB" id="1524907at2"/>
<dbReference type="AlphaFoldDB" id="A0A1M7TG92"/>
<dbReference type="InterPro" id="IPR007076">
    <property type="entry name" value="TfoX_N"/>
</dbReference>
<accession>A0A1M7TG92</accession>
<dbReference type="STRING" id="1189325.SAMN04488119_10699"/>
<dbReference type="SUPFAM" id="SSF159894">
    <property type="entry name" value="YgaC/TfoX-N like"/>
    <property type="match status" value="1"/>
</dbReference>
<dbReference type="RefSeq" id="WP_083581328.1">
    <property type="nucleotide sequence ID" value="NZ_FOHL01000006.1"/>
</dbReference>
<evidence type="ECO:0000259" key="1">
    <source>
        <dbReference type="Pfam" id="PF04993"/>
    </source>
</evidence>
<evidence type="ECO:0000313" key="2">
    <source>
        <dbReference type="EMBL" id="SHN69701.1"/>
    </source>
</evidence>
<gene>
    <name evidence="2" type="ORF">SAMN05216200_106104</name>
</gene>
<dbReference type="Gene3D" id="3.30.1460.30">
    <property type="entry name" value="YgaC/TfoX-N like chaperone"/>
    <property type="match status" value="1"/>
</dbReference>
<reference evidence="2 3" key="1">
    <citation type="submission" date="2016-12" db="EMBL/GenBank/DDBJ databases">
        <authorList>
            <person name="Song W.-J."/>
            <person name="Kurnit D.M."/>
        </authorList>
    </citation>
    <scope>NUCLEOTIDE SEQUENCE [LARGE SCALE GENOMIC DNA]</scope>
    <source>
        <strain evidence="2 3">CGMCC 1.10808</strain>
    </source>
</reference>
<protein>
    <submittedName>
        <fullName evidence="2">DNA transformation protein</fullName>
    </submittedName>
</protein>
<dbReference type="Proteomes" id="UP000184066">
    <property type="component" value="Unassembled WGS sequence"/>
</dbReference>
<feature type="domain" description="TfoX N-terminal" evidence="1">
    <location>
        <begin position="16"/>
        <end position="106"/>
    </location>
</feature>
<organism evidence="2 3">
    <name type="scientific">Oceanicella actignis</name>
    <dbReference type="NCBI Taxonomy" id="1189325"/>
    <lineage>
        <taxon>Bacteria</taxon>
        <taxon>Pseudomonadati</taxon>
        <taxon>Pseudomonadota</taxon>
        <taxon>Alphaproteobacteria</taxon>
        <taxon>Rhodobacterales</taxon>
        <taxon>Paracoccaceae</taxon>
        <taxon>Oceanicella</taxon>
    </lineage>
</organism>
<dbReference type="Pfam" id="PF04993">
    <property type="entry name" value="TfoX_N"/>
    <property type="match status" value="1"/>
</dbReference>
<dbReference type="EMBL" id="FRDL01000006">
    <property type="protein sequence ID" value="SHN69701.1"/>
    <property type="molecule type" value="Genomic_DNA"/>
</dbReference>
<proteinExistence type="predicted"/>